<keyword evidence="4 7" id="KW-0812">Transmembrane</keyword>
<evidence type="ECO:0000256" key="1">
    <source>
        <dbReference type="ARBA" id="ARBA00004651"/>
    </source>
</evidence>
<sequence>MKIPNSEFQNPNSKAVIIYALIANLILWLLLTQTFYYQSLVCGIAVSLFTAILFFGYYLYPGSKLFQPKRYLYLLAYIPFFAVAVIKANLDVMYRVIHPDRPLNPGIVKIKTNLKTDIGRTFLANSITLTPGTMSCEIVDDCLYIHWIDVKATDEEEASRKIAHPFEKYLKNIFE</sequence>
<dbReference type="EMBL" id="DTLI01000167">
    <property type="protein sequence ID" value="HHS52609.1"/>
    <property type="molecule type" value="Genomic_DNA"/>
</dbReference>
<dbReference type="PIRSF" id="PIRSF019239">
    <property type="entry name" value="MrpE"/>
    <property type="match status" value="1"/>
</dbReference>
<name>A0A7C6AAA3_UNCW3</name>
<organism evidence="8">
    <name type="scientific">candidate division WOR-3 bacterium</name>
    <dbReference type="NCBI Taxonomy" id="2052148"/>
    <lineage>
        <taxon>Bacteria</taxon>
        <taxon>Bacteria division WOR-3</taxon>
    </lineage>
</organism>
<feature type="transmembrane region" description="Helical" evidence="7">
    <location>
        <begin position="71"/>
        <end position="90"/>
    </location>
</feature>
<evidence type="ECO:0000256" key="7">
    <source>
        <dbReference type="SAM" id="Phobius"/>
    </source>
</evidence>
<comment type="caution">
    <text evidence="8">The sequence shown here is derived from an EMBL/GenBank/DDBJ whole genome shotgun (WGS) entry which is preliminary data.</text>
</comment>
<comment type="similarity">
    <text evidence="2">Belongs to the CPA3 antiporters (TC 2.A.63) subunit E family.</text>
</comment>
<evidence type="ECO:0000256" key="3">
    <source>
        <dbReference type="ARBA" id="ARBA00022475"/>
    </source>
</evidence>
<dbReference type="AlphaFoldDB" id="A0A7C6AAA3"/>
<evidence type="ECO:0000256" key="2">
    <source>
        <dbReference type="ARBA" id="ARBA00006228"/>
    </source>
</evidence>
<keyword evidence="6 7" id="KW-0472">Membrane</keyword>
<dbReference type="GO" id="GO:0008324">
    <property type="term" value="F:monoatomic cation transmembrane transporter activity"/>
    <property type="evidence" value="ECO:0007669"/>
    <property type="project" value="InterPro"/>
</dbReference>
<evidence type="ECO:0000256" key="4">
    <source>
        <dbReference type="ARBA" id="ARBA00022692"/>
    </source>
</evidence>
<evidence type="ECO:0000313" key="8">
    <source>
        <dbReference type="EMBL" id="HHS52609.1"/>
    </source>
</evidence>
<dbReference type="PANTHER" id="PTHR34584">
    <property type="entry name" value="NA(+)/H(+) ANTIPORTER SUBUNIT E1"/>
    <property type="match status" value="1"/>
</dbReference>
<dbReference type="Pfam" id="PF01899">
    <property type="entry name" value="MNHE"/>
    <property type="match status" value="1"/>
</dbReference>
<protein>
    <submittedName>
        <fullName evidence="8">Na+/H+ antiporter subunit E</fullName>
    </submittedName>
</protein>
<keyword evidence="5 7" id="KW-1133">Transmembrane helix</keyword>
<evidence type="ECO:0000256" key="6">
    <source>
        <dbReference type="ARBA" id="ARBA00023136"/>
    </source>
</evidence>
<feature type="transmembrane region" description="Helical" evidence="7">
    <location>
        <begin position="12"/>
        <end position="31"/>
    </location>
</feature>
<gene>
    <name evidence="8" type="ORF">ENW73_07075</name>
</gene>
<proteinExistence type="inferred from homology"/>
<keyword evidence="3" id="KW-1003">Cell membrane</keyword>
<comment type="subcellular location">
    <subcellularLocation>
        <location evidence="1">Cell membrane</location>
        <topology evidence="1">Multi-pass membrane protein</topology>
    </subcellularLocation>
</comment>
<reference evidence="8" key="1">
    <citation type="journal article" date="2020" name="mSystems">
        <title>Genome- and Community-Level Interaction Insights into Carbon Utilization and Element Cycling Functions of Hydrothermarchaeota in Hydrothermal Sediment.</title>
        <authorList>
            <person name="Zhou Z."/>
            <person name="Liu Y."/>
            <person name="Xu W."/>
            <person name="Pan J."/>
            <person name="Luo Z.H."/>
            <person name="Li M."/>
        </authorList>
    </citation>
    <scope>NUCLEOTIDE SEQUENCE [LARGE SCALE GENOMIC DNA]</scope>
    <source>
        <strain evidence="8">SpSt-876</strain>
    </source>
</reference>
<dbReference type="InterPro" id="IPR002758">
    <property type="entry name" value="Cation_antiport_E"/>
</dbReference>
<dbReference type="PANTHER" id="PTHR34584:SF1">
    <property type="entry name" value="NA(+)_H(+) ANTIPORTER SUBUNIT E1"/>
    <property type="match status" value="1"/>
</dbReference>
<feature type="transmembrane region" description="Helical" evidence="7">
    <location>
        <begin position="37"/>
        <end position="59"/>
    </location>
</feature>
<dbReference type="GO" id="GO:0005886">
    <property type="term" value="C:plasma membrane"/>
    <property type="evidence" value="ECO:0007669"/>
    <property type="project" value="UniProtKB-SubCell"/>
</dbReference>
<accession>A0A7C6AAA3</accession>
<evidence type="ECO:0000256" key="5">
    <source>
        <dbReference type="ARBA" id="ARBA00022989"/>
    </source>
</evidence>